<protein>
    <submittedName>
        <fullName evidence="2">YeeE/YedE family protein</fullName>
    </submittedName>
</protein>
<dbReference type="KEGG" id="mmec:FIU01_00975"/>
<reference evidence="3" key="1">
    <citation type="journal article" date="2019" name="ISME J.">
        <title>Evolution in action: habitat transition from sediment to the pelagial leads to genome streamlining in Methylophilaceae.</title>
        <authorList>
            <person name="Salcher M."/>
            <person name="Schaefle D."/>
            <person name="Kaspar M."/>
            <person name="Neuenschwander S.M."/>
            <person name="Ghai R."/>
        </authorList>
    </citation>
    <scope>NUCLEOTIDE SEQUENCE [LARGE SCALE GENOMIC DNA]</scope>
    <source>
        <strain evidence="3">MMS-M-51</strain>
    </source>
</reference>
<dbReference type="InterPro" id="IPR046513">
    <property type="entry name" value="DUF6691"/>
</dbReference>
<dbReference type="Pfam" id="PF20398">
    <property type="entry name" value="DUF6691"/>
    <property type="match status" value="1"/>
</dbReference>
<evidence type="ECO:0000313" key="2">
    <source>
        <dbReference type="EMBL" id="QDC45256.1"/>
    </source>
</evidence>
<name>A0A5B8CVY2_9PROT</name>
<evidence type="ECO:0000256" key="1">
    <source>
        <dbReference type="SAM" id="Phobius"/>
    </source>
</evidence>
<evidence type="ECO:0000313" key="3">
    <source>
        <dbReference type="Proteomes" id="UP000311008"/>
    </source>
</evidence>
<gene>
    <name evidence="2" type="ORF">FIU01_00975</name>
</gene>
<organism evidence="2 3">
    <name type="scientific">Methylophilus medardicus</name>
    <dbReference type="NCBI Taxonomy" id="2588534"/>
    <lineage>
        <taxon>Bacteria</taxon>
        <taxon>Pseudomonadati</taxon>
        <taxon>Pseudomonadota</taxon>
        <taxon>Betaproteobacteria</taxon>
        <taxon>Nitrosomonadales</taxon>
        <taxon>Methylophilaceae</taxon>
        <taxon>Methylophilus</taxon>
    </lineage>
</organism>
<dbReference type="OrthoDB" id="9790409at2"/>
<proteinExistence type="predicted"/>
<keyword evidence="1" id="KW-0472">Membrane</keyword>
<feature type="transmembrane region" description="Helical" evidence="1">
    <location>
        <begin position="40"/>
        <end position="57"/>
    </location>
</feature>
<dbReference type="Proteomes" id="UP000311008">
    <property type="component" value="Chromosome"/>
</dbReference>
<accession>A0A5B8CVY2</accession>
<keyword evidence="1" id="KW-0812">Transmembrane</keyword>
<dbReference type="EMBL" id="CP040946">
    <property type="protein sequence ID" value="QDC45256.1"/>
    <property type="molecule type" value="Genomic_DNA"/>
</dbReference>
<feature type="transmembrane region" description="Helical" evidence="1">
    <location>
        <begin position="84"/>
        <end position="110"/>
    </location>
</feature>
<sequence length="139" mass="14550">MVIVIAWLAGVLFGLGLIVGGMTNPAKVLAFLDITGDWDPSLAFVMIGAIAVSFFAFRSAAKQPTSLLGLQLQMPPTTLIDRRLVIGALLFGMGWGLAGFCPGPAVASILSAGSAVWLFVISMLVGMFGHTLATRLGWL</sequence>
<feature type="transmembrane region" description="Helical" evidence="1">
    <location>
        <begin position="116"/>
        <end position="138"/>
    </location>
</feature>
<keyword evidence="1" id="KW-1133">Transmembrane helix</keyword>
<dbReference type="AlphaFoldDB" id="A0A5B8CVY2"/>
<keyword evidence="3" id="KW-1185">Reference proteome</keyword>